<accession>A0A1G8V5W4</accession>
<feature type="compositionally biased region" description="Pro residues" evidence="1">
    <location>
        <begin position="25"/>
        <end position="35"/>
    </location>
</feature>
<protein>
    <submittedName>
        <fullName evidence="2">Uncharacterized protein</fullName>
    </submittedName>
</protein>
<proteinExistence type="predicted"/>
<sequence length="115" mass="12508">MLTDWPKAPLHVRDLRMTLRRPRPDPQPPSLPPVPLRGDSGAADTLEDHAFWSGAALAHLHLVLAQPDLPQPLLRDRLALRAAEASVAFQGRRESARPLICSLGTGLPGLLLGDH</sequence>
<evidence type="ECO:0000313" key="2">
    <source>
        <dbReference type="EMBL" id="SDJ60560.1"/>
    </source>
</evidence>
<keyword evidence="3" id="KW-1185">Reference proteome</keyword>
<dbReference type="InterPro" id="IPR009843">
    <property type="entry name" value="DUF1403"/>
</dbReference>
<evidence type="ECO:0000256" key="1">
    <source>
        <dbReference type="SAM" id="MobiDB-lite"/>
    </source>
</evidence>
<reference evidence="2 3" key="1">
    <citation type="submission" date="2016-10" db="EMBL/GenBank/DDBJ databases">
        <authorList>
            <person name="de Groot N.N."/>
        </authorList>
    </citation>
    <scope>NUCLEOTIDE SEQUENCE [LARGE SCALE GENOMIC DNA]</scope>
    <source>
        <strain evidence="2 3">DSM 26424</strain>
    </source>
</reference>
<dbReference type="AlphaFoldDB" id="A0A1G8V5W4"/>
<evidence type="ECO:0000313" key="3">
    <source>
        <dbReference type="Proteomes" id="UP000199093"/>
    </source>
</evidence>
<feature type="region of interest" description="Disordered" evidence="1">
    <location>
        <begin position="16"/>
        <end position="42"/>
    </location>
</feature>
<dbReference type="EMBL" id="FNEJ01000065">
    <property type="protein sequence ID" value="SDJ60560.1"/>
    <property type="molecule type" value="Genomic_DNA"/>
</dbReference>
<dbReference type="Pfam" id="PF07183">
    <property type="entry name" value="DUF1403"/>
    <property type="match status" value="1"/>
</dbReference>
<gene>
    <name evidence="2" type="ORF">SAMN04487993_10653</name>
</gene>
<name>A0A1G8V5W4_9RHOB</name>
<dbReference type="Proteomes" id="UP000199093">
    <property type="component" value="Unassembled WGS sequence"/>
</dbReference>
<organism evidence="2 3">
    <name type="scientific">Salipiger marinus</name>
    <dbReference type="NCBI Taxonomy" id="555512"/>
    <lineage>
        <taxon>Bacteria</taxon>
        <taxon>Pseudomonadati</taxon>
        <taxon>Pseudomonadota</taxon>
        <taxon>Alphaproteobacteria</taxon>
        <taxon>Rhodobacterales</taxon>
        <taxon>Roseobacteraceae</taxon>
        <taxon>Salipiger</taxon>
    </lineage>
</organism>